<keyword evidence="2" id="KW-0472">Membrane</keyword>
<dbReference type="EMBL" id="DSMG01000055">
    <property type="protein sequence ID" value="HDX30852.1"/>
    <property type="molecule type" value="Genomic_DNA"/>
</dbReference>
<organism evidence="3">
    <name type="scientific">Caldilinea aerophila</name>
    <dbReference type="NCBI Taxonomy" id="133453"/>
    <lineage>
        <taxon>Bacteria</taxon>
        <taxon>Bacillati</taxon>
        <taxon>Chloroflexota</taxon>
        <taxon>Caldilineae</taxon>
        <taxon>Caldilineales</taxon>
        <taxon>Caldilineaceae</taxon>
        <taxon>Caldilinea</taxon>
    </lineage>
</organism>
<keyword evidence="2" id="KW-1133">Transmembrane helix</keyword>
<sequence length="155" mass="16615">MKFWGLVGLFLLAVAAFLVGQRLSTDAVGMAIGMLLGVLAGVPAALLVLVAGRRRRNDAFDDEEEEINDSDRRRGRYATPYPPALPSQAPVIIFAPPTTQAPYGGEHPGGSYANGGYGAHPSLQQRALPAPGQRTIDGGRAFKVVGEQEEWLTEW</sequence>
<evidence type="ECO:0000256" key="1">
    <source>
        <dbReference type="SAM" id="MobiDB-lite"/>
    </source>
</evidence>
<keyword evidence="2" id="KW-0812">Transmembrane</keyword>
<proteinExistence type="predicted"/>
<evidence type="ECO:0000313" key="3">
    <source>
        <dbReference type="EMBL" id="HDX30852.1"/>
    </source>
</evidence>
<feature type="transmembrane region" description="Helical" evidence="2">
    <location>
        <begin position="30"/>
        <end position="51"/>
    </location>
</feature>
<reference evidence="3" key="1">
    <citation type="journal article" date="2020" name="mSystems">
        <title>Genome- and Community-Level Interaction Insights into Carbon Utilization and Element Cycling Functions of Hydrothermarchaeota in Hydrothermal Sediment.</title>
        <authorList>
            <person name="Zhou Z."/>
            <person name="Liu Y."/>
            <person name="Xu W."/>
            <person name="Pan J."/>
            <person name="Luo Z.H."/>
            <person name="Li M."/>
        </authorList>
    </citation>
    <scope>NUCLEOTIDE SEQUENCE [LARGE SCALE GENOMIC DNA]</scope>
    <source>
        <strain evidence="3">SpSt-289</strain>
    </source>
</reference>
<feature type="region of interest" description="Disordered" evidence="1">
    <location>
        <begin position="59"/>
        <end position="87"/>
    </location>
</feature>
<gene>
    <name evidence="3" type="ORF">ENQ20_05090</name>
</gene>
<dbReference type="AlphaFoldDB" id="A0A7C1FEA6"/>
<protein>
    <submittedName>
        <fullName evidence="3">Uncharacterized protein</fullName>
    </submittedName>
</protein>
<comment type="caution">
    <text evidence="3">The sequence shown here is derived from an EMBL/GenBank/DDBJ whole genome shotgun (WGS) entry which is preliminary data.</text>
</comment>
<name>A0A7C1FEA6_9CHLR</name>
<evidence type="ECO:0000256" key="2">
    <source>
        <dbReference type="SAM" id="Phobius"/>
    </source>
</evidence>
<accession>A0A7C1FEA6</accession>